<dbReference type="AlphaFoldDB" id="A0A367LNX6"/>
<accession>A0A367LNX6</accession>
<gene>
    <name evidence="1" type="ORF">L249_2134</name>
</gene>
<organism evidence="1 2">
    <name type="scientific">Ophiocordyceps polyrhachis-furcata BCC 54312</name>
    <dbReference type="NCBI Taxonomy" id="1330021"/>
    <lineage>
        <taxon>Eukaryota</taxon>
        <taxon>Fungi</taxon>
        <taxon>Dikarya</taxon>
        <taxon>Ascomycota</taxon>
        <taxon>Pezizomycotina</taxon>
        <taxon>Sordariomycetes</taxon>
        <taxon>Hypocreomycetidae</taxon>
        <taxon>Hypocreales</taxon>
        <taxon>Ophiocordycipitaceae</taxon>
        <taxon>Ophiocordyceps</taxon>
    </lineage>
</organism>
<keyword evidence="2" id="KW-1185">Reference proteome</keyword>
<evidence type="ECO:0000313" key="2">
    <source>
        <dbReference type="Proteomes" id="UP000253664"/>
    </source>
</evidence>
<proteinExistence type="predicted"/>
<protein>
    <submittedName>
        <fullName evidence="1">Uncharacterized protein</fullName>
    </submittedName>
</protein>
<reference evidence="1 2" key="1">
    <citation type="journal article" date="2015" name="BMC Genomics">
        <title>Insights from the genome of Ophiocordyceps polyrhachis-furcata to pathogenicity and host specificity in insect fungi.</title>
        <authorList>
            <person name="Wichadakul D."/>
            <person name="Kobmoo N."/>
            <person name="Ingsriswang S."/>
            <person name="Tangphatsornruang S."/>
            <person name="Chantasingh D."/>
            <person name="Luangsa-ard J.J."/>
            <person name="Eurwilaichitr L."/>
        </authorList>
    </citation>
    <scope>NUCLEOTIDE SEQUENCE [LARGE SCALE GENOMIC DNA]</scope>
    <source>
        <strain evidence="1 2">BCC 54312</strain>
    </source>
</reference>
<sequence length="128" mass="14243">MLETPGSGGATTHTLSALYLSLSTVRVSPSPRRLGHHRLLFGFIFFFRFKAPTFVPCITKSQLRPVYATGWESPCKKETEGGLLIVLAYGKEKKIHKQERGWVRGRSLKKHNLLQPSDEEEGGGGTEC</sequence>
<evidence type="ECO:0000313" key="1">
    <source>
        <dbReference type="EMBL" id="RCI16144.1"/>
    </source>
</evidence>
<dbReference type="Proteomes" id="UP000253664">
    <property type="component" value="Unassembled WGS sequence"/>
</dbReference>
<name>A0A367LNX6_9HYPO</name>
<comment type="caution">
    <text evidence="1">The sequence shown here is derived from an EMBL/GenBank/DDBJ whole genome shotgun (WGS) entry which is preliminary data.</text>
</comment>
<dbReference type="EMBL" id="LKCN02000001">
    <property type="protein sequence ID" value="RCI16144.1"/>
    <property type="molecule type" value="Genomic_DNA"/>
</dbReference>